<dbReference type="RefSeq" id="WP_345494158.1">
    <property type="nucleotide sequence ID" value="NZ_BAABJM010000001.1"/>
</dbReference>
<dbReference type="EMBL" id="BAABJM010000001">
    <property type="protein sequence ID" value="GAA5047222.1"/>
    <property type="molecule type" value="Genomic_DNA"/>
</dbReference>
<dbReference type="PANTHER" id="PTHR42718:SF46">
    <property type="entry name" value="BLR6921 PROTEIN"/>
    <property type="match status" value="1"/>
</dbReference>
<dbReference type="InterPro" id="IPR011701">
    <property type="entry name" value="MFS"/>
</dbReference>
<feature type="region of interest" description="Disordered" evidence="7">
    <location>
        <begin position="1"/>
        <end position="32"/>
    </location>
</feature>
<feature type="transmembrane region" description="Helical" evidence="8">
    <location>
        <begin position="391"/>
        <end position="417"/>
    </location>
</feature>
<evidence type="ECO:0000256" key="8">
    <source>
        <dbReference type="SAM" id="Phobius"/>
    </source>
</evidence>
<evidence type="ECO:0000313" key="11">
    <source>
        <dbReference type="Proteomes" id="UP001500603"/>
    </source>
</evidence>
<evidence type="ECO:0000256" key="1">
    <source>
        <dbReference type="ARBA" id="ARBA00004651"/>
    </source>
</evidence>
<proteinExistence type="predicted"/>
<feature type="compositionally biased region" description="Polar residues" evidence="7">
    <location>
        <begin position="1"/>
        <end position="12"/>
    </location>
</feature>
<evidence type="ECO:0000256" key="6">
    <source>
        <dbReference type="ARBA" id="ARBA00023136"/>
    </source>
</evidence>
<dbReference type="CDD" id="cd17321">
    <property type="entry name" value="MFS_MMR_MDR_like"/>
    <property type="match status" value="1"/>
</dbReference>
<dbReference type="PANTHER" id="PTHR42718">
    <property type="entry name" value="MAJOR FACILITATOR SUPERFAMILY MULTIDRUG TRANSPORTER MFSC"/>
    <property type="match status" value="1"/>
</dbReference>
<feature type="transmembrane region" description="Helical" evidence="8">
    <location>
        <begin position="228"/>
        <end position="248"/>
    </location>
</feature>
<accession>A0ABP9K035</accession>
<keyword evidence="5 8" id="KW-1133">Transmembrane helix</keyword>
<feature type="transmembrane region" description="Helical" evidence="8">
    <location>
        <begin position="170"/>
        <end position="189"/>
    </location>
</feature>
<feature type="transmembrane region" description="Helical" evidence="8">
    <location>
        <begin position="334"/>
        <end position="354"/>
    </location>
</feature>
<keyword evidence="4 8" id="KW-0812">Transmembrane</keyword>
<feature type="transmembrane region" description="Helical" evidence="8">
    <location>
        <begin position="506"/>
        <end position="525"/>
    </location>
</feature>
<protein>
    <submittedName>
        <fullName evidence="10">DHA2 family efflux MFS transporter permease subunit</fullName>
    </submittedName>
</protein>
<feature type="transmembrane region" description="Helical" evidence="8">
    <location>
        <begin position="195"/>
        <end position="216"/>
    </location>
</feature>
<dbReference type="InterPro" id="IPR004638">
    <property type="entry name" value="EmrB-like"/>
</dbReference>
<dbReference type="Pfam" id="PF07690">
    <property type="entry name" value="MFS_1"/>
    <property type="match status" value="1"/>
</dbReference>
<keyword evidence="11" id="KW-1185">Reference proteome</keyword>
<dbReference type="Gene3D" id="1.20.1250.20">
    <property type="entry name" value="MFS general substrate transporter like domains"/>
    <property type="match status" value="1"/>
</dbReference>
<evidence type="ECO:0000256" key="7">
    <source>
        <dbReference type="SAM" id="MobiDB-lite"/>
    </source>
</evidence>
<gene>
    <name evidence="10" type="ORF">GCM10023318_13490</name>
</gene>
<evidence type="ECO:0000259" key="9">
    <source>
        <dbReference type="PROSITE" id="PS50850"/>
    </source>
</evidence>
<comment type="subcellular location">
    <subcellularLocation>
        <location evidence="1">Cell membrane</location>
        <topology evidence="1">Multi-pass membrane protein</topology>
    </subcellularLocation>
</comment>
<feature type="transmembrane region" description="Helical" evidence="8">
    <location>
        <begin position="301"/>
        <end position="322"/>
    </location>
</feature>
<dbReference type="InterPro" id="IPR036259">
    <property type="entry name" value="MFS_trans_sf"/>
</dbReference>
<keyword evidence="2" id="KW-0813">Transport</keyword>
<keyword evidence="3" id="KW-1003">Cell membrane</keyword>
<feature type="domain" description="Major facilitator superfamily (MFS) profile" evidence="9">
    <location>
        <begin position="42"/>
        <end position="529"/>
    </location>
</feature>
<dbReference type="NCBIfam" id="TIGR00711">
    <property type="entry name" value="efflux_EmrB"/>
    <property type="match status" value="1"/>
</dbReference>
<evidence type="ECO:0000256" key="5">
    <source>
        <dbReference type="ARBA" id="ARBA00022989"/>
    </source>
</evidence>
<feature type="transmembrane region" description="Helical" evidence="8">
    <location>
        <begin position="260"/>
        <end position="281"/>
    </location>
</feature>
<evidence type="ECO:0000313" key="10">
    <source>
        <dbReference type="EMBL" id="GAA5047222.1"/>
    </source>
</evidence>
<name>A0ABP9K035_9NOCA</name>
<feature type="transmembrane region" description="Helical" evidence="8">
    <location>
        <begin position="133"/>
        <end position="158"/>
    </location>
</feature>
<dbReference type="InterPro" id="IPR020846">
    <property type="entry name" value="MFS_dom"/>
</dbReference>
<organism evidence="10 11">
    <name type="scientific">Nocardia callitridis</name>
    <dbReference type="NCBI Taxonomy" id="648753"/>
    <lineage>
        <taxon>Bacteria</taxon>
        <taxon>Bacillati</taxon>
        <taxon>Actinomycetota</taxon>
        <taxon>Actinomycetes</taxon>
        <taxon>Mycobacteriales</taxon>
        <taxon>Nocardiaceae</taxon>
        <taxon>Nocardia</taxon>
    </lineage>
</organism>
<sequence length="538" mass="55214">MTNEQAADTVSDSAALPGATADTNEDELSPPHQLSGTRRFGVLAALCLAVLVVGLDTTVLNVALPTLSVDLGASTEQLQWIANSYNLVLAALLLPAGLLGDRFGRKKMLAIAVALFGAGSVLCALSGSANQLIAARAFLGIGAALLVPVVMSLIAVLFPSETERKKAINFFVVSNSIGLPLGPIVGGLLLEHFSWSSIFWINVPVAIIAVTAVLTLIPESRSAIRPTIDYLGIVVSSAALAALVYGVTLAGEKGWGDASAIAFLLAALVLLIVFGVIEGRFSRGKTTTLLVDTHLMRSKSFVWGTILITIAVFAMFGLLFTMPQFFQAVQGADALGTGLKLLPFIGGMVIGAKFATPLDTAAGTRVTVAVGFVILAIGLGMGTMTQVDSSYAYVAIWFAIAGAGAGFGMPSAMNAALGELDTDRAGAGSSLIQAMRQVGGTIGVALLGTILNAAYRGTVHTDGLPQVAADAVRSSAANGIAVAHKVNSPALLDSVTAAFLDSVTTMLWVCTGIAIVGAVVSMVFMPKRAKAVDADALI</sequence>
<feature type="transmembrane region" description="Helical" evidence="8">
    <location>
        <begin position="438"/>
        <end position="455"/>
    </location>
</feature>
<dbReference type="Gene3D" id="1.20.1720.10">
    <property type="entry name" value="Multidrug resistance protein D"/>
    <property type="match status" value="1"/>
</dbReference>
<comment type="caution">
    <text evidence="10">The sequence shown here is derived from an EMBL/GenBank/DDBJ whole genome shotgun (WGS) entry which is preliminary data.</text>
</comment>
<feature type="transmembrane region" description="Helical" evidence="8">
    <location>
        <begin position="80"/>
        <end position="99"/>
    </location>
</feature>
<dbReference type="PROSITE" id="PS50850">
    <property type="entry name" value="MFS"/>
    <property type="match status" value="1"/>
</dbReference>
<evidence type="ECO:0000256" key="2">
    <source>
        <dbReference type="ARBA" id="ARBA00022448"/>
    </source>
</evidence>
<dbReference type="Proteomes" id="UP001500603">
    <property type="component" value="Unassembled WGS sequence"/>
</dbReference>
<reference evidence="11" key="1">
    <citation type="journal article" date="2019" name="Int. J. Syst. Evol. Microbiol.">
        <title>The Global Catalogue of Microorganisms (GCM) 10K type strain sequencing project: providing services to taxonomists for standard genome sequencing and annotation.</title>
        <authorList>
            <consortium name="The Broad Institute Genomics Platform"/>
            <consortium name="The Broad Institute Genome Sequencing Center for Infectious Disease"/>
            <person name="Wu L."/>
            <person name="Ma J."/>
        </authorList>
    </citation>
    <scope>NUCLEOTIDE SEQUENCE [LARGE SCALE GENOMIC DNA]</scope>
    <source>
        <strain evidence="11">JCM 18298</strain>
    </source>
</reference>
<dbReference type="SUPFAM" id="SSF103473">
    <property type="entry name" value="MFS general substrate transporter"/>
    <property type="match status" value="1"/>
</dbReference>
<feature type="transmembrane region" description="Helical" evidence="8">
    <location>
        <begin position="366"/>
        <end position="385"/>
    </location>
</feature>
<evidence type="ECO:0000256" key="3">
    <source>
        <dbReference type="ARBA" id="ARBA00022475"/>
    </source>
</evidence>
<keyword evidence="6 8" id="KW-0472">Membrane</keyword>
<feature type="transmembrane region" description="Helical" evidence="8">
    <location>
        <begin position="40"/>
        <end position="60"/>
    </location>
</feature>
<evidence type="ECO:0000256" key="4">
    <source>
        <dbReference type="ARBA" id="ARBA00022692"/>
    </source>
</evidence>
<feature type="transmembrane region" description="Helical" evidence="8">
    <location>
        <begin position="108"/>
        <end position="127"/>
    </location>
</feature>